<feature type="domain" description="Methyltransferase type 11" evidence="5">
    <location>
        <begin position="45"/>
        <end position="134"/>
    </location>
</feature>
<reference evidence="6" key="1">
    <citation type="submission" date="2020-04" db="EMBL/GenBank/DDBJ databases">
        <authorList>
            <person name="Zhang T."/>
        </authorList>
    </citation>
    <scope>NUCLEOTIDE SEQUENCE</scope>
    <source>
        <strain evidence="6">HKST-UBA01</strain>
    </source>
</reference>
<feature type="region of interest" description="Disordered" evidence="4">
    <location>
        <begin position="261"/>
        <end position="291"/>
    </location>
</feature>
<reference evidence="6" key="2">
    <citation type="journal article" date="2021" name="Microbiome">
        <title>Successional dynamics and alternative stable states in a saline activated sludge microbial community over 9 years.</title>
        <authorList>
            <person name="Wang Y."/>
            <person name="Ye J."/>
            <person name="Ju F."/>
            <person name="Liu L."/>
            <person name="Boyd J.A."/>
            <person name="Deng Y."/>
            <person name="Parks D.H."/>
            <person name="Jiang X."/>
            <person name="Yin X."/>
            <person name="Woodcroft B.J."/>
            <person name="Tyson G.W."/>
            <person name="Hugenholtz P."/>
            <person name="Polz M.F."/>
            <person name="Zhang T."/>
        </authorList>
    </citation>
    <scope>NUCLEOTIDE SEQUENCE</scope>
    <source>
        <strain evidence="6">HKST-UBA01</strain>
    </source>
</reference>
<evidence type="ECO:0000313" key="6">
    <source>
        <dbReference type="EMBL" id="MCA9727020.1"/>
    </source>
</evidence>
<dbReference type="PANTHER" id="PTHR44942:SF4">
    <property type="entry name" value="METHYLTRANSFERASE TYPE 11 DOMAIN-CONTAINING PROTEIN"/>
    <property type="match status" value="1"/>
</dbReference>
<dbReference type="EMBL" id="JAGQHR010000098">
    <property type="protein sequence ID" value="MCA9727020.1"/>
    <property type="molecule type" value="Genomic_DNA"/>
</dbReference>
<comment type="similarity">
    <text evidence="1">Belongs to the methyltransferase superfamily.</text>
</comment>
<evidence type="ECO:0000256" key="2">
    <source>
        <dbReference type="ARBA" id="ARBA00022603"/>
    </source>
</evidence>
<feature type="compositionally biased region" description="Basic and acidic residues" evidence="4">
    <location>
        <begin position="261"/>
        <end position="271"/>
    </location>
</feature>
<sequence>MSDSNYFESPLAAASYAAARPHLHAQALSRFVSFSGLQIPLEVALDIGCGTGQSTQALIRIATRVVGVDPSCAMLRETIPQAGIEYRLGSGEDIPAESGRFSLALASCVFHWVDQEIFLREIHRVLRSDGWLIVFACWFTAEMRDVPEFASWYRGEFLRRYPTPARHSKVLTDGWAREHGFAMRGEEEWTQEVSMSLERFARYKLSTTNLIATFGDDGARFDEAKRWLVGALSPYFLDIPERRVVFGARSVYLQRLADGAPRRDGEDESRRISIVRRNGSARSSRVGPESR</sequence>
<dbReference type="InterPro" id="IPR051052">
    <property type="entry name" value="Diverse_substrate_MTase"/>
</dbReference>
<protein>
    <submittedName>
        <fullName evidence="6">Class I SAM-dependent methyltransferase</fullName>
    </submittedName>
</protein>
<dbReference type="CDD" id="cd02440">
    <property type="entry name" value="AdoMet_MTases"/>
    <property type="match status" value="1"/>
</dbReference>
<evidence type="ECO:0000256" key="4">
    <source>
        <dbReference type="SAM" id="MobiDB-lite"/>
    </source>
</evidence>
<dbReference type="SUPFAM" id="SSF53335">
    <property type="entry name" value="S-adenosyl-L-methionine-dependent methyltransferases"/>
    <property type="match status" value="1"/>
</dbReference>
<keyword evidence="3" id="KW-0808">Transferase</keyword>
<dbReference type="InterPro" id="IPR013216">
    <property type="entry name" value="Methyltransf_11"/>
</dbReference>
<dbReference type="Proteomes" id="UP000697710">
    <property type="component" value="Unassembled WGS sequence"/>
</dbReference>
<dbReference type="AlphaFoldDB" id="A0A956LWI4"/>
<accession>A0A956LWI4</accession>
<proteinExistence type="inferred from homology"/>
<evidence type="ECO:0000256" key="3">
    <source>
        <dbReference type="ARBA" id="ARBA00022679"/>
    </source>
</evidence>
<dbReference type="GO" id="GO:0008757">
    <property type="term" value="F:S-adenosylmethionine-dependent methyltransferase activity"/>
    <property type="evidence" value="ECO:0007669"/>
    <property type="project" value="InterPro"/>
</dbReference>
<name>A0A956LWI4_UNCEI</name>
<evidence type="ECO:0000313" key="7">
    <source>
        <dbReference type="Proteomes" id="UP000697710"/>
    </source>
</evidence>
<organism evidence="6 7">
    <name type="scientific">Eiseniibacteriota bacterium</name>
    <dbReference type="NCBI Taxonomy" id="2212470"/>
    <lineage>
        <taxon>Bacteria</taxon>
        <taxon>Candidatus Eiseniibacteriota</taxon>
    </lineage>
</organism>
<dbReference type="GO" id="GO:0032259">
    <property type="term" value="P:methylation"/>
    <property type="evidence" value="ECO:0007669"/>
    <property type="project" value="UniProtKB-KW"/>
</dbReference>
<evidence type="ECO:0000256" key="1">
    <source>
        <dbReference type="ARBA" id="ARBA00008361"/>
    </source>
</evidence>
<dbReference type="Pfam" id="PF08241">
    <property type="entry name" value="Methyltransf_11"/>
    <property type="match status" value="1"/>
</dbReference>
<keyword evidence="2 6" id="KW-0489">Methyltransferase</keyword>
<gene>
    <name evidence="6" type="ORF">KC729_05000</name>
</gene>
<dbReference type="Gene3D" id="3.40.50.150">
    <property type="entry name" value="Vaccinia Virus protein VP39"/>
    <property type="match status" value="1"/>
</dbReference>
<dbReference type="InterPro" id="IPR029063">
    <property type="entry name" value="SAM-dependent_MTases_sf"/>
</dbReference>
<dbReference type="PANTHER" id="PTHR44942">
    <property type="entry name" value="METHYLTRANSF_11 DOMAIN-CONTAINING PROTEIN"/>
    <property type="match status" value="1"/>
</dbReference>
<comment type="caution">
    <text evidence="6">The sequence shown here is derived from an EMBL/GenBank/DDBJ whole genome shotgun (WGS) entry which is preliminary data.</text>
</comment>
<evidence type="ECO:0000259" key="5">
    <source>
        <dbReference type="Pfam" id="PF08241"/>
    </source>
</evidence>